<feature type="domain" description="HD/PDEase" evidence="7">
    <location>
        <begin position="196"/>
        <end position="325"/>
    </location>
</feature>
<dbReference type="SMART" id="SM00471">
    <property type="entry name" value="HDc"/>
    <property type="match status" value="1"/>
</dbReference>
<evidence type="ECO:0000256" key="2">
    <source>
        <dbReference type="ARBA" id="ARBA00022723"/>
    </source>
</evidence>
<dbReference type="Proteomes" id="UP000009135">
    <property type="component" value="Chromosome"/>
</dbReference>
<dbReference type="CDD" id="cd00077">
    <property type="entry name" value="HDc"/>
    <property type="match status" value="1"/>
</dbReference>
<dbReference type="NCBIfam" id="TIGR00488">
    <property type="entry name" value="bis(5'-nucleosyl)-tetraphosphatase (symmetrical) YqeK"/>
    <property type="match status" value="1"/>
</dbReference>
<dbReference type="STRING" id="1111676.MHC_04455"/>
<dbReference type="EMBL" id="CP003199">
    <property type="protein sequence ID" value="AEW45747.1"/>
    <property type="molecule type" value="Genomic_DNA"/>
</dbReference>
<evidence type="ECO:0000259" key="7">
    <source>
        <dbReference type="SMART" id="SM00471"/>
    </source>
</evidence>
<reference evidence="8 9" key="1">
    <citation type="journal article" date="2012" name="J. Bacteriol.">
        <title>Complete genome sequence of Mycoplasma haemocanis strain Illinois.</title>
        <authorList>
            <person name="do Nascimento N.C."/>
            <person name="Guimaraes A.M."/>
            <person name="Santos A.P."/>
            <person name="Sanmiguel P.J."/>
            <person name="Messick J.B."/>
        </authorList>
    </citation>
    <scope>NUCLEOTIDE SEQUENCE [LARGE SCALE GENOMIC DNA]</scope>
    <source>
        <strain evidence="8 9">Illinois</strain>
    </source>
</reference>
<name>H6N7X5_MYCHN</name>
<keyword evidence="5" id="KW-0408">Iron</keyword>
<proteinExistence type="predicted"/>
<dbReference type="KEGG" id="mhe:MHC_04455"/>
<keyword evidence="2" id="KW-0479">Metal-binding</keyword>
<dbReference type="GO" id="GO:0016779">
    <property type="term" value="F:nucleotidyltransferase activity"/>
    <property type="evidence" value="ECO:0007669"/>
    <property type="project" value="UniProtKB-KW"/>
</dbReference>
<comment type="catalytic activity">
    <reaction evidence="6">
        <text>P(1),P(4)-bis(5'-adenosyl) tetraphosphate + H2O = 2 ADP + 2 H(+)</text>
        <dbReference type="Rhea" id="RHEA:24252"/>
        <dbReference type="ChEBI" id="CHEBI:15377"/>
        <dbReference type="ChEBI" id="CHEBI:15378"/>
        <dbReference type="ChEBI" id="CHEBI:58141"/>
        <dbReference type="ChEBI" id="CHEBI:456216"/>
        <dbReference type="EC" id="3.6.1.41"/>
    </reaction>
</comment>
<dbReference type="Gene3D" id="1.10.3210.10">
    <property type="entry name" value="Hypothetical protein af1432"/>
    <property type="match status" value="1"/>
</dbReference>
<dbReference type="PANTHER" id="PTHR35795:SF1">
    <property type="entry name" value="BIS(5'-NUCLEOSYL)-TETRAPHOSPHATASE, SYMMETRICAL"/>
    <property type="match status" value="1"/>
</dbReference>
<dbReference type="GO" id="GO:0000166">
    <property type="term" value="F:nucleotide binding"/>
    <property type="evidence" value="ECO:0007669"/>
    <property type="project" value="UniProtKB-KW"/>
</dbReference>
<dbReference type="PANTHER" id="PTHR35795">
    <property type="entry name" value="SLR1885 PROTEIN"/>
    <property type="match status" value="1"/>
</dbReference>
<dbReference type="SUPFAM" id="SSF109604">
    <property type="entry name" value="HD-domain/PDEase-like"/>
    <property type="match status" value="1"/>
</dbReference>
<keyword evidence="3" id="KW-0547">Nucleotide-binding</keyword>
<dbReference type="InterPro" id="IPR003607">
    <property type="entry name" value="HD/PDEase_dom"/>
</dbReference>
<dbReference type="InterPro" id="IPR051094">
    <property type="entry name" value="Diverse_Catalytic_Enzymes"/>
</dbReference>
<accession>H6N7X5</accession>
<keyword evidence="8" id="KW-0808">Transferase</keyword>
<keyword evidence="4" id="KW-0378">Hydrolase</keyword>
<evidence type="ECO:0000313" key="8">
    <source>
        <dbReference type="EMBL" id="AEW45747.1"/>
    </source>
</evidence>
<dbReference type="EC" id="3.6.1.41" evidence="1"/>
<dbReference type="Pfam" id="PF01966">
    <property type="entry name" value="HD"/>
    <property type="match status" value="1"/>
</dbReference>
<dbReference type="InterPro" id="IPR005249">
    <property type="entry name" value="YqeK"/>
</dbReference>
<dbReference type="OrthoDB" id="396160at2"/>
<keyword evidence="9" id="KW-1185">Reference proteome</keyword>
<evidence type="ECO:0000313" key="9">
    <source>
        <dbReference type="Proteomes" id="UP000009135"/>
    </source>
</evidence>
<evidence type="ECO:0000256" key="6">
    <source>
        <dbReference type="ARBA" id="ARBA00049417"/>
    </source>
</evidence>
<evidence type="ECO:0000256" key="5">
    <source>
        <dbReference type="ARBA" id="ARBA00023004"/>
    </source>
</evidence>
<evidence type="ECO:0000256" key="1">
    <source>
        <dbReference type="ARBA" id="ARBA00012506"/>
    </source>
</evidence>
<protein>
    <recommendedName>
        <fullName evidence="1">bis(5'-nucleosyl)-tetraphosphatase (symmetrical)</fullName>
        <ecNumber evidence="1">3.6.1.41</ecNumber>
    </recommendedName>
</protein>
<organism evidence="8 9">
    <name type="scientific">Mycoplasma haemocanis (strain Illinois)</name>
    <dbReference type="NCBI Taxonomy" id="1111676"/>
    <lineage>
        <taxon>Bacteria</taxon>
        <taxon>Bacillati</taxon>
        <taxon>Mycoplasmatota</taxon>
        <taxon>Mollicutes</taxon>
        <taxon>Mycoplasmataceae</taxon>
        <taxon>Mycoplasma</taxon>
    </lineage>
</organism>
<dbReference type="GO" id="GO:0008803">
    <property type="term" value="F:bis(5'-nucleosyl)-tetraphosphatase (symmetrical) activity"/>
    <property type="evidence" value="ECO:0007669"/>
    <property type="project" value="UniProtKB-EC"/>
</dbReference>
<gene>
    <name evidence="8" type="ordered locus">MHC_04455</name>
</gene>
<keyword evidence="8" id="KW-0548">Nucleotidyltransferase</keyword>
<dbReference type="AlphaFoldDB" id="H6N7X5"/>
<dbReference type="GO" id="GO:0046872">
    <property type="term" value="F:metal ion binding"/>
    <property type="evidence" value="ECO:0007669"/>
    <property type="project" value="UniProtKB-KW"/>
</dbReference>
<dbReference type="InterPro" id="IPR006674">
    <property type="entry name" value="HD_domain"/>
</dbReference>
<evidence type="ECO:0000256" key="4">
    <source>
        <dbReference type="ARBA" id="ARBA00022801"/>
    </source>
</evidence>
<evidence type="ECO:0000256" key="3">
    <source>
        <dbReference type="ARBA" id="ARBA00022741"/>
    </source>
</evidence>
<dbReference type="HOGENOM" id="CLU_773435_0_0_14"/>
<sequence>MSNILLVFDDFEPISHYKLSLVEKARDLVTPDTIVFGYFPKSSGDRIFQREEKIALLGSSIPNSPTPRYVIDGNSFEKESLSLCYRIQEQKTKHKNSDLYLLLDSKEFEALRASQDLVYTLSMVQLVLYVLPEDREILERMPLVMQHPILIANTPELNKLANSSIFEMDKDTFPPLVQEYVNKSSECAIKRIKKYLSPTRFKHSLRVAGTIQKINETIELEDAELRYNSYIAALYHDICKEFKKEELIEIAERELGITSFPSYKVLHGPVGAWFMRTRYLFNDESILEAVSEHTVPSENPKKITKLLYLADHLELEKRDRYPDDIYNQVWEFLDKKDVDKAFEILLNFCNSKRRNYVS</sequence>